<proteinExistence type="predicted"/>
<dbReference type="AlphaFoldDB" id="A0A8E0V2C8"/>
<protein>
    <submittedName>
        <fullName evidence="1">Uncharacterized protein</fullName>
    </submittedName>
</protein>
<evidence type="ECO:0000313" key="2">
    <source>
        <dbReference type="Proteomes" id="UP000036893"/>
    </source>
</evidence>
<dbReference type="Proteomes" id="UP000036893">
    <property type="component" value="Unassembled WGS sequence"/>
</dbReference>
<reference evidence="1" key="1">
    <citation type="journal article" date="2015" name="Genome Announc.">
        <title>Draft Genome Sequence of the Pathogenic Filamentous Fungus Aspergillus udagawae Strain IFM 46973T.</title>
        <authorList>
            <person name="Kusuya Y."/>
            <person name="Takahashi-Nakaguchi A."/>
            <person name="Takahashi H."/>
            <person name="Yaguchi T."/>
        </authorList>
    </citation>
    <scope>NUCLEOTIDE SEQUENCE</scope>
    <source>
        <strain evidence="1">IFM 46973</strain>
    </source>
</reference>
<dbReference type="RefSeq" id="XP_043148191.1">
    <property type="nucleotide sequence ID" value="XM_043292256.1"/>
</dbReference>
<gene>
    <name evidence="1" type="ORF">Aud_007363</name>
</gene>
<organism evidence="1 2">
    <name type="scientific">Aspergillus udagawae</name>
    <dbReference type="NCBI Taxonomy" id="91492"/>
    <lineage>
        <taxon>Eukaryota</taxon>
        <taxon>Fungi</taxon>
        <taxon>Dikarya</taxon>
        <taxon>Ascomycota</taxon>
        <taxon>Pezizomycotina</taxon>
        <taxon>Eurotiomycetes</taxon>
        <taxon>Eurotiomycetidae</taxon>
        <taxon>Eurotiales</taxon>
        <taxon>Aspergillaceae</taxon>
        <taxon>Aspergillus</taxon>
        <taxon>Aspergillus subgen. Fumigati</taxon>
    </lineage>
</organism>
<accession>A0A8E0V2C8</accession>
<name>A0A8E0V2C8_9EURO</name>
<dbReference type="EMBL" id="BBXM02000005">
    <property type="protein sequence ID" value="GIC90925.1"/>
    <property type="molecule type" value="Genomic_DNA"/>
</dbReference>
<evidence type="ECO:0000313" key="1">
    <source>
        <dbReference type="EMBL" id="GIC90925.1"/>
    </source>
</evidence>
<comment type="caution">
    <text evidence="1">The sequence shown here is derived from an EMBL/GenBank/DDBJ whole genome shotgun (WGS) entry which is preliminary data.</text>
</comment>
<dbReference type="GeneID" id="66994840"/>
<sequence length="224" mass="26457">MYSIPGLDQITLDRNRQSRRILADVRERRQESWGWVVYRTTYKSDPAFGKAINIINSWIKREVYRDMHTMGLQDADPTPNDELWACHRLTIMEDPERLNGASIKDVRSHFESWVEGQGMQDRWNKYRVCMMIDDEVLELLVNEVPLAEEHKEMHGMGCVEEINTWYVKVIEAFPEADEGDEDYEGWMKCSLYTMVRLWWSMGDATNMVDFWYGIEDGDNGVYAY</sequence>
<reference evidence="1" key="2">
    <citation type="submission" date="2021-01" db="EMBL/GenBank/DDBJ databases">
        <title>Pan-genome distribution and transcriptional activeness of fungal secondary metabolism genes in Aspergillus section Fumigati.</title>
        <authorList>
            <person name="Takahashi H."/>
            <person name="Umemura M."/>
            <person name="Ninomiya A."/>
            <person name="Kusuya Y."/>
            <person name="Urayama S."/>
            <person name="Shimizu M."/>
            <person name="Watanabe A."/>
            <person name="Kamei K."/>
            <person name="Yaguchi T."/>
            <person name="Hagiwara D."/>
        </authorList>
    </citation>
    <scope>NUCLEOTIDE SEQUENCE</scope>
    <source>
        <strain evidence="1">IFM 46973</strain>
    </source>
</reference>